<dbReference type="Proteomes" id="UP001286313">
    <property type="component" value="Unassembled WGS sequence"/>
</dbReference>
<gene>
    <name evidence="1" type="ORF">Pcinc_013670</name>
</gene>
<proteinExistence type="predicted"/>
<reference evidence="1" key="1">
    <citation type="submission" date="2023-10" db="EMBL/GenBank/DDBJ databases">
        <title>Genome assemblies of two species of porcelain crab, Petrolisthes cinctipes and Petrolisthes manimaculis (Anomura: Porcellanidae).</title>
        <authorList>
            <person name="Angst P."/>
        </authorList>
    </citation>
    <scope>NUCLEOTIDE SEQUENCE</scope>
    <source>
        <strain evidence="1">PB745_01</strain>
        <tissue evidence="1">Gill</tissue>
    </source>
</reference>
<comment type="caution">
    <text evidence="1">The sequence shown here is derived from an EMBL/GenBank/DDBJ whole genome shotgun (WGS) entry which is preliminary data.</text>
</comment>
<evidence type="ECO:0000313" key="1">
    <source>
        <dbReference type="EMBL" id="KAK3881906.1"/>
    </source>
</evidence>
<keyword evidence="2" id="KW-1185">Reference proteome</keyword>
<name>A0AAE1FY70_PETCI</name>
<dbReference type="EMBL" id="JAWQEG010001161">
    <property type="protein sequence ID" value="KAK3881906.1"/>
    <property type="molecule type" value="Genomic_DNA"/>
</dbReference>
<protein>
    <submittedName>
        <fullName evidence="1">Uncharacterized protein</fullName>
    </submittedName>
</protein>
<dbReference type="AlphaFoldDB" id="A0AAE1FY70"/>
<sequence>MLDYPDKYVKSLFKKNYLNLNSEQYQGVICPTYLLQE</sequence>
<organism evidence="1 2">
    <name type="scientific">Petrolisthes cinctipes</name>
    <name type="common">Flat porcelain crab</name>
    <dbReference type="NCBI Taxonomy" id="88211"/>
    <lineage>
        <taxon>Eukaryota</taxon>
        <taxon>Metazoa</taxon>
        <taxon>Ecdysozoa</taxon>
        <taxon>Arthropoda</taxon>
        <taxon>Crustacea</taxon>
        <taxon>Multicrustacea</taxon>
        <taxon>Malacostraca</taxon>
        <taxon>Eumalacostraca</taxon>
        <taxon>Eucarida</taxon>
        <taxon>Decapoda</taxon>
        <taxon>Pleocyemata</taxon>
        <taxon>Anomura</taxon>
        <taxon>Galatheoidea</taxon>
        <taxon>Porcellanidae</taxon>
        <taxon>Petrolisthes</taxon>
    </lineage>
</organism>
<accession>A0AAE1FY70</accession>
<evidence type="ECO:0000313" key="2">
    <source>
        <dbReference type="Proteomes" id="UP001286313"/>
    </source>
</evidence>